<dbReference type="AlphaFoldDB" id="A0A964UJZ4"/>
<dbReference type="Proteomes" id="UP000598297">
    <property type="component" value="Unassembled WGS sequence"/>
</dbReference>
<name>A0A964UJZ4_9ACTN</name>
<protein>
    <submittedName>
        <fullName evidence="1">Uncharacterized protein</fullName>
    </submittedName>
</protein>
<keyword evidence="2" id="KW-1185">Reference proteome</keyword>
<reference evidence="1" key="1">
    <citation type="submission" date="2020-01" db="EMBL/GenBank/DDBJ databases">
        <title>Whole-genome analyses of novel actinobacteria.</title>
        <authorList>
            <person name="Sahin N."/>
        </authorList>
    </citation>
    <scope>NUCLEOTIDE SEQUENCE</scope>
    <source>
        <strain evidence="1">YC537</strain>
    </source>
</reference>
<dbReference type="RefSeq" id="WP_161693582.1">
    <property type="nucleotide sequence ID" value="NZ_JAAAHS010000013.1"/>
</dbReference>
<dbReference type="OrthoDB" id="4235086at2"/>
<evidence type="ECO:0000313" key="2">
    <source>
        <dbReference type="Proteomes" id="UP000598297"/>
    </source>
</evidence>
<proteinExistence type="predicted"/>
<accession>A0A964UJZ4</accession>
<comment type="caution">
    <text evidence="1">The sequence shown here is derived from an EMBL/GenBank/DDBJ whole genome shotgun (WGS) entry which is preliminary data.</text>
</comment>
<gene>
    <name evidence="1" type="ORF">GUY60_03430</name>
</gene>
<sequence>MASDDRERRWRQSSPAELFDRLTGRNLPLKVVLFAAGLVTAISNQERLGEVVVNTYAETDPFTEFSKVYPQQIGVDRITVRP</sequence>
<organism evidence="1 2">
    <name type="scientific">Streptomyces boluensis</name>
    <dbReference type="NCBI Taxonomy" id="1775135"/>
    <lineage>
        <taxon>Bacteria</taxon>
        <taxon>Bacillati</taxon>
        <taxon>Actinomycetota</taxon>
        <taxon>Actinomycetes</taxon>
        <taxon>Kitasatosporales</taxon>
        <taxon>Streptomycetaceae</taxon>
        <taxon>Streptomyces</taxon>
    </lineage>
</organism>
<dbReference type="EMBL" id="JAAAHS010000013">
    <property type="protein sequence ID" value="NBE50494.1"/>
    <property type="molecule type" value="Genomic_DNA"/>
</dbReference>
<evidence type="ECO:0000313" key="1">
    <source>
        <dbReference type="EMBL" id="NBE50494.1"/>
    </source>
</evidence>